<evidence type="ECO:0000313" key="4">
    <source>
        <dbReference type="EMBL" id="GMH04514.1"/>
    </source>
</evidence>
<dbReference type="Pfam" id="PF16884">
    <property type="entry name" value="ADH_N_2"/>
    <property type="match status" value="1"/>
</dbReference>
<proteinExistence type="predicted"/>
<dbReference type="PANTHER" id="PTHR43205:SF12">
    <property type="entry name" value="OS06G0602900 PROTEIN"/>
    <property type="match status" value="1"/>
</dbReference>
<protein>
    <submittedName>
        <fullName evidence="4">Uncharacterized protein</fullName>
    </submittedName>
</protein>
<sequence length="381" mass="41969">MEFMTISNTYVTIKERIEGAPKESNFEFKTEPLHLSAEPCLNRVIVKCYLVSIDPYILNCMKINCPPSLSDVVSVTPGQPIAAYGVGRVVASGFPEIERDELVVGFLSWGEYCVVEDGSKLRKLDPMGFPLSYHLGVLGLSGLTAYSGFFEVCKPRKGEKVFVSAASGSVGHLVGQFAKLFGCYVVGCAGTKHKVELLKEKLGFDDAFNYKEEFDLKSALRRCFPDGIDIYFDNVGGELLEAAVTNMNSNGRVAACGAIAEYINNRRRAALNLLDVISKRIAIQGFLTLDRIDMFSDFISTMSVINLDPPGGLVCPANRWQLASRRKKEVLCYLDMLNCGVEANKYTYPPLIKACSMLGRCSLRGSCLTECLRKTWCCGPP</sequence>
<dbReference type="InterPro" id="IPR041694">
    <property type="entry name" value="ADH_N_2"/>
</dbReference>
<organism evidence="4 5">
    <name type="scientific">Nepenthes gracilis</name>
    <name type="common">Slender pitcher plant</name>
    <dbReference type="NCBI Taxonomy" id="150966"/>
    <lineage>
        <taxon>Eukaryota</taxon>
        <taxon>Viridiplantae</taxon>
        <taxon>Streptophyta</taxon>
        <taxon>Embryophyta</taxon>
        <taxon>Tracheophyta</taxon>
        <taxon>Spermatophyta</taxon>
        <taxon>Magnoliopsida</taxon>
        <taxon>eudicotyledons</taxon>
        <taxon>Gunneridae</taxon>
        <taxon>Pentapetalae</taxon>
        <taxon>Caryophyllales</taxon>
        <taxon>Nepenthaceae</taxon>
        <taxon>Nepenthes</taxon>
    </lineage>
</organism>
<dbReference type="PANTHER" id="PTHR43205">
    <property type="entry name" value="PROSTAGLANDIN REDUCTASE"/>
    <property type="match status" value="1"/>
</dbReference>
<dbReference type="FunFam" id="3.40.50.720:FF:000121">
    <property type="entry name" value="Prostaglandin reductase 2"/>
    <property type="match status" value="1"/>
</dbReference>
<evidence type="ECO:0000259" key="2">
    <source>
        <dbReference type="Pfam" id="PF00107"/>
    </source>
</evidence>
<dbReference type="Gene3D" id="3.90.180.10">
    <property type="entry name" value="Medium-chain alcohol dehydrogenases, catalytic domain"/>
    <property type="match status" value="1"/>
</dbReference>
<comment type="caution">
    <text evidence="4">The sequence shown here is derived from an EMBL/GenBank/DDBJ whole genome shotgun (WGS) entry which is preliminary data.</text>
</comment>
<feature type="domain" description="Oxidoreductase N-terminal" evidence="3">
    <location>
        <begin position="11"/>
        <end position="123"/>
    </location>
</feature>
<dbReference type="SUPFAM" id="SSF50129">
    <property type="entry name" value="GroES-like"/>
    <property type="match status" value="1"/>
</dbReference>
<dbReference type="Gene3D" id="3.40.50.720">
    <property type="entry name" value="NAD(P)-binding Rossmann-like Domain"/>
    <property type="match status" value="1"/>
</dbReference>
<evidence type="ECO:0000313" key="5">
    <source>
        <dbReference type="Proteomes" id="UP001279734"/>
    </source>
</evidence>
<dbReference type="AlphaFoldDB" id="A0AAD3XH98"/>
<accession>A0AAD3XH98</accession>
<dbReference type="SUPFAM" id="SSF51735">
    <property type="entry name" value="NAD(P)-binding Rossmann-fold domains"/>
    <property type="match status" value="1"/>
</dbReference>
<keyword evidence="1" id="KW-0560">Oxidoreductase</keyword>
<name>A0AAD3XH98_NEPGR</name>
<dbReference type="InterPro" id="IPR011032">
    <property type="entry name" value="GroES-like_sf"/>
</dbReference>
<dbReference type="Pfam" id="PF00107">
    <property type="entry name" value="ADH_zinc_N"/>
    <property type="match status" value="1"/>
</dbReference>
<reference evidence="4" key="1">
    <citation type="submission" date="2023-05" db="EMBL/GenBank/DDBJ databases">
        <title>Nepenthes gracilis genome sequencing.</title>
        <authorList>
            <person name="Fukushima K."/>
        </authorList>
    </citation>
    <scope>NUCLEOTIDE SEQUENCE</scope>
    <source>
        <strain evidence="4">SING2019-196</strain>
    </source>
</reference>
<dbReference type="InterPro" id="IPR045010">
    <property type="entry name" value="MDR_fam"/>
</dbReference>
<dbReference type="InterPro" id="IPR013149">
    <property type="entry name" value="ADH-like_C"/>
</dbReference>
<dbReference type="Proteomes" id="UP001279734">
    <property type="component" value="Unassembled WGS sequence"/>
</dbReference>
<evidence type="ECO:0000259" key="3">
    <source>
        <dbReference type="Pfam" id="PF16884"/>
    </source>
</evidence>
<evidence type="ECO:0000256" key="1">
    <source>
        <dbReference type="ARBA" id="ARBA00023002"/>
    </source>
</evidence>
<keyword evidence="5" id="KW-1185">Reference proteome</keyword>
<dbReference type="InterPro" id="IPR036291">
    <property type="entry name" value="NAD(P)-bd_dom_sf"/>
</dbReference>
<dbReference type="EMBL" id="BSYO01000005">
    <property type="protein sequence ID" value="GMH04514.1"/>
    <property type="molecule type" value="Genomic_DNA"/>
</dbReference>
<dbReference type="GO" id="GO:0016628">
    <property type="term" value="F:oxidoreductase activity, acting on the CH-CH group of donors, NAD or NADP as acceptor"/>
    <property type="evidence" value="ECO:0007669"/>
    <property type="project" value="InterPro"/>
</dbReference>
<gene>
    <name evidence="4" type="ORF">Nepgr_006354</name>
</gene>
<feature type="domain" description="Alcohol dehydrogenase-like C-terminal" evidence="2">
    <location>
        <begin position="170"/>
        <end position="300"/>
    </location>
</feature>